<dbReference type="InParanoid" id="A0A0V0R8S0"/>
<evidence type="ECO:0000256" key="6">
    <source>
        <dbReference type="ARBA" id="ARBA00023136"/>
    </source>
</evidence>
<dbReference type="PANTHER" id="PTHR23137:SF6">
    <property type="entry name" value="VESICLE TRANSPORT PROTEIN"/>
    <property type="match status" value="1"/>
</dbReference>
<keyword evidence="2 8" id="KW-0813">Transport</keyword>
<evidence type="ECO:0000313" key="9">
    <source>
        <dbReference type="EMBL" id="KRX10879.1"/>
    </source>
</evidence>
<dbReference type="OMA" id="ISCCDTE"/>
<keyword evidence="10" id="KW-1185">Reference proteome</keyword>
<evidence type="ECO:0000256" key="2">
    <source>
        <dbReference type="ARBA" id="ARBA00022448"/>
    </source>
</evidence>
<dbReference type="OrthoDB" id="73614at2759"/>
<evidence type="ECO:0000313" key="10">
    <source>
        <dbReference type="Proteomes" id="UP000054937"/>
    </source>
</evidence>
<evidence type="ECO:0000256" key="3">
    <source>
        <dbReference type="ARBA" id="ARBA00022692"/>
    </source>
</evidence>
<gene>
    <name evidence="9" type="ORF">PPERSA_03096</name>
</gene>
<dbReference type="InterPro" id="IPR007305">
    <property type="entry name" value="Vesicle_transpt_Got1/SFT2"/>
</dbReference>
<proteinExistence type="inferred from homology"/>
<comment type="caution">
    <text evidence="9">The sequence shown here is derived from an EMBL/GenBank/DDBJ whole genome shotgun (WGS) entry which is preliminary data.</text>
</comment>
<dbReference type="EMBL" id="LDAU01000015">
    <property type="protein sequence ID" value="KRX10879.1"/>
    <property type="molecule type" value="Genomic_DNA"/>
</dbReference>
<dbReference type="GO" id="GO:0016192">
    <property type="term" value="P:vesicle-mediated transport"/>
    <property type="evidence" value="ECO:0007669"/>
    <property type="project" value="InterPro"/>
</dbReference>
<dbReference type="GO" id="GO:0005737">
    <property type="term" value="C:cytoplasm"/>
    <property type="evidence" value="ECO:0007669"/>
    <property type="project" value="UniProtKB-ARBA"/>
</dbReference>
<keyword evidence="3 8" id="KW-0812">Transmembrane</keyword>
<feature type="transmembrane region" description="Helical" evidence="8">
    <location>
        <begin position="92"/>
        <end position="111"/>
    </location>
</feature>
<evidence type="ECO:0000256" key="5">
    <source>
        <dbReference type="ARBA" id="ARBA00022989"/>
    </source>
</evidence>
<name>A0A0V0R8S0_PSEPJ</name>
<comment type="subcellular location">
    <subcellularLocation>
        <location evidence="1 8">Membrane</location>
        <topology evidence="1 8">Multi-pass membrane protein</topology>
    </subcellularLocation>
</comment>
<dbReference type="Proteomes" id="UP000054937">
    <property type="component" value="Unassembled WGS sequence"/>
</dbReference>
<evidence type="ECO:0000256" key="4">
    <source>
        <dbReference type="ARBA" id="ARBA00022927"/>
    </source>
</evidence>
<evidence type="ECO:0000256" key="8">
    <source>
        <dbReference type="RuleBase" id="RU363111"/>
    </source>
</evidence>
<dbReference type="PANTHER" id="PTHR23137">
    <property type="entry name" value="VESICLE TRANSPORT PROTEIN-RELATED"/>
    <property type="match status" value="1"/>
</dbReference>
<organism evidence="9 10">
    <name type="scientific">Pseudocohnilembus persalinus</name>
    <name type="common">Ciliate</name>
    <dbReference type="NCBI Taxonomy" id="266149"/>
    <lineage>
        <taxon>Eukaryota</taxon>
        <taxon>Sar</taxon>
        <taxon>Alveolata</taxon>
        <taxon>Ciliophora</taxon>
        <taxon>Intramacronucleata</taxon>
        <taxon>Oligohymenophorea</taxon>
        <taxon>Scuticociliatia</taxon>
        <taxon>Philasterida</taxon>
        <taxon>Pseudocohnilembidae</taxon>
        <taxon>Pseudocohnilembus</taxon>
    </lineage>
</organism>
<dbReference type="Pfam" id="PF04178">
    <property type="entry name" value="Got1"/>
    <property type="match status" value="1"/>
</dbReference>
<feature type="transmembrane region" description="Helical" evidence="8">
    <location>
        <begin position="26"/>
        <end position="47"/>
    </location>
</feature>
<feature type="transmembrane region" description="Helical" evidence="8">
    <location>
        <begin position="59"/>
        <end position="80"/>
    </location>
</feature>
<dbReference type="GO" id="GO:0012505">
    <property type="term" value="C:endomembrane system"/>
    <property type="evidence" value="ECO:0007669"/>
    <property type="project" value="UniProtKB-ARBA"/>
</dbReference>
<comment type="similarity">
    <text evidence="7 8">Belongs to the SFT2 family.</text>
</comment>
<keyword evidence="5 8" id="KW-1133">Transmembrane helix</keyword>
<protein>
    <recommendedName>
        <fullName evidence="8">Vesicle transport protein</fullName>
    </recommendedName>
</protein>
<keyword evidence="6 8" id="KW-0472">Membrane</keyword>
<accession>A0A0V0R8S0</accession>
<dbReference type="GO" id="GO:0016020">
    <property type="term" value="C:membrane"/>
    <property type="evidence" value="ECO:0007669"/>
    <property type="project" value="UniProtKB-SubCell"/>
</dbReference>
<evidence type="ECO:0000256" key="7">
    <source>
        <dbReference type="ARBA" id="ARBA00025800"/>
    </source>
</evidence>
<dbReference type="AlphaFoldDB" id="A0A0V0R8S0"/>
<reference evidence="9 10" key="1">
    <citation type="journal article" date="2015" name="Sci. Rep.">
        <title>Genome of the facultative scuticociliatosis pathogen Pseudocohnilembus persalinus provides insight into its virulence through horizontal gene transfer.</title>
        <authorList>
            <person name="Xiong J."/>
            <person name="Wang G."/>
            <person name="Cheng J."/>
            <person name="Tian M."/>
            <person name="Pan X."/>
            <person name="Warren A."/>
            <person name="Jiang C."/>
            <person name="Yuan D."/>
            <person name="Miao W."/>
        </authorList>
    </citation>
    <scope>NUCLEOTIDE SEQUENCE [LARGE SCALE GENOMIC DNA]</scope>
    <source>
        <strain evidence="9">36N120E</strain>
    </source>
</reference>
<evidence type="ECO:0000256" key="1">
    <source>
        <dbReference type="ARBA" id="ARBA00004141"/>
    </source>
</evidence>
<sequence>MSQYFSLYDDADQGCIPTLGYRERMIGFLVCLGLGYFLQLLSFGQLISALTGHPERFAITYTLGNIIAVCGTGFIVGFKQQFENMRNEERKITSLIFISSMVLTLFSAFVFHSSLLVIIFLIIQMAAYIWYCASYIPFARSCIKNCINGVFGKTIIRD</sequence>
<keyword evidence="4 8" id="KW-0653">Protein transport</keyword>
<comment type="function">
    <text evidence="8">May be involved in fusion of retrograde transport vesicles derived from an endocytic compartment with the Golgi complex.</text>
</comment>
<dbReference type="InterPro" id="IPR011691">
    <property type="entry name" value="Vesicle_transpt_SFT2"/>
</dbReference>
<dbReference type="GO" id="GO:0015031">
    <property type="term" value="P:protein transport"/>
    <property type="evidence" value="ECO:0007669"/>
    <property type="project" value="UniProtKB-KW"/>
</dbReference>
<feature type="transmembrane region" description="Helical" evidence="8">
    <location>
        <begin position="117"/>
        <end position="138"/>
    </location>
</feature>